<comment type="caution">
    <text evidence="1">The sequence shown here is derived from an EMBL/GenBank/DDBJ whole genome shotgun (WGS) entry which is preliminary data.</text>
</comment>
<name>A0AAV4J5U9_9GAST</name>
<organism evidence="1 2">
    <name type="scientific">Elysia marginata</name>
    <dbReference type="NCBI Taxonomy" id="1093978"/>
    <lineage>
        <taxon>Eukaryota</taxon>
        <taxon>Metazoa</taxon>
        <taxon>Spiralia</taxon>
        <taxon>Lophotrochozoa</taxon>
        <taxon>Mollusca</taxon>
        <taxon>Gastropoda</taxon>
        <taxon>Heterobranchia</taxon>
        <taxon>Euthyneura</taxon>
        <taxon>Panpulmonata</taxon>
        <taxon>Sacoglossa</taxon>
        <taxon>Placobranchoidea</taxon>
        <taxon>Plakobranchidae</taxon>
        <taxon>Elysia</taxon>
    </lineage>
</organism>
<dbReference type="EMBL" id="BMAT01002988">
    <property type="protein sequence ID" value="GFS18167.1"/>
    <property type="molecule type" value="Genomic_DNA"/>
</dbReference>
<keyword evidence="2" id="KW-1185">Reference proteome</keyword>
<dbReference type="AlphaFoldDB" id="A0AAV4J5U9"/>
<accession>A0AAV4J5U9</accession>
<dbReference type="Proteomes" id="UP000762676">
    <property type="component" value="Unassembled WGS sequence"/>
</dbReference>
<evidence type="ECO:0000313" key="2">
    <source>
        <dbReference type="Proteomes" id="UP000762676"/>
    </source>
</evidence>
<reference evidence="1 2" key="1">
    <citation type="journal article" date="2021" name="Elife">
        <title>Chloroplast acquisition without the gene transfer in kleptoplastic sea slugs, Plakobranchus ocellatus.</title>
        <authorList>
            <person name="Maeda T."/>
            <person name="Takahashi S."/>
            <person name="Yoshida T."/>
            <person name="Shimamura S."/>
            <person name="Takaki Y."/>
            <person name="Nagai Y."/>
            <person name="Toyoda A."/>
            <person name="Suzuki Y."/>
            <person name="Arimoto A."/>
            <person name="Ishii H."/>
            <person name="Satoh N."/>
            <person name="Nishiyama T."/>
            <person name="Hasebe M."/>
            <person name="Maruyama T."/>
            <person name="Minagawa J."/>
            <person name="Obokata J."/>
            <person name="Shigenobu S."/>
        </authorList>
    </citation>
    <scope>NUCLEOTIDE SEQUENCE [LARGE SCALE GENOMIC DNA]</scope>
</reference>
<protein>
    <submittedName>
        <fullName evidence="1">Uncharacterized protein</fullName>
    </submittedName>
</protein>
<proteinExistence type="predicted"/>
<evidence type="ECO:0000313" key="1">
    <source>
        <dbReference type="EMBL" id="GFS18167.1"/>
    </source>
</evidence>
<gene>
    <name evidence="1" type="ORF">ElyMa_001514400</name>
</gene>
<sequence>MYRRSALSSGLSPSEILNGRQIRSLIGILNRSVVLTAQGRQSEATNGSELSSSSSPTALTLRDYRISTPVYTAYFGPMNNKFHVGFQLGRRRTGRVLQHE</sequence>